<dbReference type="Pfam" id="PF05437">
    <property type="entry name" value="AzlD"/>
    <property type="match status" value="1"/>
</dbReference>
<feature type="transmembrane region" description="Helical" evidence="1">
    <location>
        <begin position="6"/>
        <end position="25"/>
    </location>
</feature>
<feature type="transmembrane region" description="Helical" evidence="1">
    <location>
        <begin position="37"/>
        <end position="58"/>
    </location>
</feature>
<dbReference type="RefSeq" id="WP_135482660.1">
    <property type="nucleotide sequence ID" value="NZ_SRMF01000002.1"/>
</dbReference>
<proteinExistence type="predicted"/>
<feature type="transmembrane region" description="Helical" evidence="1">
    <location>
        <begin position="70"/>
        <end position="87"/>
    </location>
</feature>
<feature type="transmembrane region" description="Helical" evidence="1">
    <location>
        <begin position="94"/>
        <end position="111"/>
    </location>
</feature>
<comment type="caution">
    <text evidence="2">The sequence shown here is derived from an EMBL/GenBank/DDBJ whole genome shotgun (WGS) entry which is preliminary data.</text>
</comment>
<dbReference type="Proteomes" id="UP000297475">
    <property type="component" value="Unassembled WGS sequence"/>
</dbReference>
<accession>A0A4Z0WFZ6</accession>
<dbReference type="AlphaFoldDB" id="A0A4Z0WFZ6"/>
<organism evidence="2 3">
    <name type="scientific">Natronospirillum operosum</name>
    <dbReference type="NCBI Taxonomy" id="2759953"/>
    <lineage>
        <taxon>Bacteria</taxon>
        <taxon>Pseudomonadati</taxon>
        <taxon>Pseudomonadota</taxon>
        <taxon>Gammaproteobacteria</taxon>
        <taxon>Oceanospirillales</taxon>
        <taxon>Natronospirillaceae</taxon>
        <taxon>Natronospirillum</taxon>
    </lineage>
</organism>
<name>A0A4Z0WFZ6_9GAMM</name>
<evidence type="ECO:0000313" key="3">
    <source>
        <dbReference type="Proteomes" id="UP000297475"/>
    </source>
</evidence>
<reference evidence="2 3" key="1">
    <citation type="submission" date="2019-04" db="EMBL/GenBank/DDBJ databases">
        <title>Natronospirillum operosus gen. nov., sp. nov., a haloalkaliphilic satellite isolated from decaying biomass of laboratory culture of cyanobacterium Geitlerinema sp. and proposal of Natronospirillaceae fam. nov. and Saccharospirillaceae fam. nov.</title>
        <authorList>
            <person name="Kevbrin V."/>
            <person name="Boltyanskaya Y."/>
            <person name="Koziaeva V."/>
            <person name="Grouzdev D.S."/>
            <person name="Park M."/>
            <person name="Cho J."/>
        </authorList>
    </citation>
    <scope>NUCLEOTIDE SEQUENCE [LARGE SCALE GENOMIC DNA]</scope>
    <source>
        <strain evidence="2 3">G-116</strain>
    </source>
</reference>
<evidence type="ECO:0000256" key="1">
    <source>
        <dbReference type="SAM" id="Phobius"/>
    </source>
</evidence>
<keyword evidence="3" id="KW-1185">Reference proteome</keyword>
<evidence type="ECO:0008006" key="4">
    <source>
        <dbReference type="Google" id="ProtNLM"/>
    </source>
</evidence>
<dbReference type="OrthoDB" id="6183211at2"/>
<evidence type="ECO:0000313" key="2">
    <source>
        <dbReference type="EMBL" id="TGG94091.1"/>
    </source>
</evidence>
<protein>
    <recommendedName>
        <fullName evidence="4">Branched-chain amino acid transport</fullName>
    </recommendedName>
</protein>
<gene>
    <name evidence="2" type="ORF">E4656_07905</name>
</gene>
<dbReference type="InterPro" id="IPR008407">
    <property type="entry name" value="Brnchd-chn_aa_trnsp_AzlD"/>
</dbReference>
<keyword evidence="1" id="KW-0812">Transmembrane</keyword>
<keyword evidence="1" id="KW-0472">Membrane</keyword>
<sequence length="113" mass="11493">MTLSSTQFVALIVAAGIGTYLIRLLPMLVGQRLARGSGPLTLILSALGLSAIAALIVVSVGDLWQNQPQPATLISLAAGTLGVLITLRLSRNVGIATLGGALLYGVATMLLQG</sequence>
<dbReference type="EMBL" id="SRMF01000002">
    <property type="protein sequence ID" value="TGG94091.1"/>
    <property type="molecule type" value="Genomic_DNA"/>
</dbReference>
<keyword evidence="1" id="KW-1133">Transmembrane helix</keyword>